<keyword evidence="2" id="KW-0540">Nuclease</keyword>
<dbReference type="InterPro" id="IPR002711">
    <property type="entry name" value="HNH"/>
</dbReference>
<proteinExistence type="predicted"/>
<gene>
    <name evidence="2" type="ORF">COU16_00345</name>
</gene>
<evidence type="ECO:0000313" key="3">
    <source>
        <dbReference type="Proteomes" id="UP000229344"/>
    </source>
</evidence>
<dbReference type="InterPro" id="IPR003615">
    <property type="entry name" value="HNH_nuc"/>
</dbReference>
<dbReference type="SMART" id="SM00507">
    <property type="entry name" value="HNHc"/>
    <property type="match status" value="1"/>
</dbReference>
<dbReference type="GO" id="GO:0003676">
    <property type="term" value="F:nucleic acid binding"/>
    <property type="evidence" value="ECO:0007669"/>
    <property type="project" value="InterPro"/>
</dbReference>
<protein>
    <submittedName>
        <fullName evidence="2">HNH endonuclease</fullName>
    </submittedName>
</protein>
<dbReference type="GO" id="GO:0008270">
    <property type="term" value="F:zinc ion binding"/>
    <property type="evidence" value="ECO:0007669"/>
    <property type="project" value="InterPro"/>
</dbReference>
<sequence>MQDILSYDDIVLIEGFRIQKGINVHPKNKPYTVLLMSVSENSPYNDGFDESGEILSYEGEDINTRRDVRDDHNLKPKDLDQPMFTKKGNLTNNGKLFISAEDYKFKRREKAESVRVYEKISPNVWSDKGWFDLVDVDFVYSEIEKRKVFKYKLLPKGTESVTPTEQEEFEFSRRIPTIIKQRVWERDQGKCVDCGSTKDLHFDHIIPFSKGGSSRDIRNVQLLCAKHNLFKSDRIQ</sequence>
<keyword evidence="2" id="KW-0255">Endonuclease</keyword>
<dbReference type="Gene3D" id="1.10.30.50">
    <property type="match status" value="1"/>
</dbReference>
<feature type="domain" description="HNH nuclease" evidence="1">
    <location>
        <begin position="178"/>
        <end position="229"/>
    </location>
</feature>
<dbReference type="EMBL" id="PFBI01000003">
    <property type="protein sequence ID" value="PIR84824.1"/>
    <property type="molecule type" value="Genomic_DNA"/>
</dbReference>
<dbReference type="Pfam" id="PF01844">
    <property type="entry name" value="HNH"/>
    <property type="match status" value="1"/>
</dbReference>
<accession>A0A2H0UEH3</accession>
<dbReference type="GO" id="GO:0004519">
    <property type="term" value="F:endonuclease activity"/>
    <property type="evidence" value="ECO:0007669"/>
    <property type="project" value="UniProtKB-KW"/>
</dbReference>
<name>A0A2H0UEH3_9BACT</name>
<reference evidence="3" key="1">
    <citation type="submission" date="2017-09" db="EMBL/GenBank/DDBJ databases">
        <title>Depth-based differentiation of microbial function through sediment-hosted aquifers and enrichment of novel symbionts in the deep terrestrial subsurface.</title>
        <authorList>
            <person name="Probst A.J."/>
            <person name="Ladd B."/>
            <person name="Jarett J.K."/>
            <person name="Geller-Mcgrath D.E."/>
            <person name="Sieber C.M.K."/>
            <person name="Emerson J.B."/>
            <person name="Anantharaman K."/>
            <person name="Thomas B.C."/>
            <person name="Malmstrom R."/>
            <person name="Stieglmeier M."/>
            <person name="Klingl A."/>
            <person name="Woyke T."/>
            <person name="Ryan C.M."/>
            <person name="Banfield J.F."/>
        </authorList>
    </citation>
    <scope>NUCLEOTIDE SEQUENCE [LARGE SCALE GENOMIC DNA]</scope>
</reference>
<evidence type="ECO:0000313" key="2">
    <source>
        <dbReference type="EMBL" id="PIR84824.1"/>
    </source>
</evidence>
<keyword evidence="2" id="KW-0378">Hydrolase</keyword>
<dbReference type="AlphaFoldDB" id="A0A2H0UEH3"/>
<evidence type="ECO:0000259" key="1">
    <source>
        <dbReference type="SMART" id="SM00507"/>
    </source>
</evidence>
<dbReference type="Proteomes" id="UP000229344">
    <property type="component" value="Unassembled WGS sequence"/>
</dbReference>
<organism evidence="2 3">
    <name type="scientific">Candidatus Kaiserbacteria bacterium CG10_big_fil_rev_8_21_14_0_10_47_16</name>
    <dbReference type="NCBI Taxonomy" id="1974608"/>
    <lineage>
        <taxon>Bacteria</taxon>
        <taxon>Candidatus Kaiseribacteriota</taxon>
    </lineage>
</organism>
<comment type="caution">
    <text evidence="2">The sequence shown here is derived from an EMBL/GenBank/DDBJ whole genome shotgun (WGS) entry which is preliminary data.</text>
</comment>